<feature type="domain" description="Ribonuclease H2 subunit B wHTH" evidence="9">
    <location>
        <begin position="104"/>
        <end position="228"/>
    </location>
</feature>
<evidence type="ECO:0000313" key="11">
    <source>
        <dbReference type="EMBL" id="KAL0849956.1"/>
    </source>
</evidence>
<evidence type="ECO:0000256" key="6">
    <source>
        <dbReference type="ARBA" id="ARBA00024778"/>
    </source>
</evidence>
<evidence type="ECO:0000313" key="12">
    <source>
        <dbReference type="Proteomes" id="UP001549921"/>
    </source>
</evidence>
<dbReference type="Proteomes" id="UP001549921">
    <property type="component" value="Unassembled WGS sequence"/>
</dbReference>
<evidence type="ECO:0000256" key="2">
    <source>
        <dbReference type="ARBA" id="ARBA00009823"/>
    </source>
</evidence>
<feature type="compositionally biased region" description="Basic and acidic residues" evidence="8">
    <location>
        <begin position="280"/>
        <end position="294"/>
    </location>
</feature>
<dbReference type="InterPro" id="IPR040456">
    <property type="entry name" value="RNase_H2_suB"/>
</dbReference>
<accession>A0ABD0TKU8</accession>
<dbReference type="Gene3D" id="2.20.25.530">
    <property type="match status" value="1"/>
</dbReference>
<keyword evidence="5" id="KW-0539">Nucleus</keyword>
<dbReference type="AlphaFoldDB" id="A0ABD0TKU8"/>
<proteinExistence type="inferred from homology"/>
<comment type="subcellular location">
    <subcellularLocation>
        <location evidence="1">Nucleus</location>
    </subcellularLocation>
</comment>
<sequence>MTTRSQRKTKLPTDKTNISPPKSKRVENSWMFLLKESLFENDNFTIISLPHPATGKPAKYCLDDVNSKMYEVVSFNEPYRSWFIDETVKSDGSVMLVTPINPVFLVLPRLKEHCSNRAMPLEDLLSEKGYDKILDFIGTLENIGDLKGSPDMKAYKYNEEKTLNWLRERVRKLSKVLRQKNIHVTSGAASATFVTSNIANDTVDEEFYLKYACGIVSEYLPEDLAELLEKQFDFKPDLIESVGKKRKSEVDLNGTNKKIKNEPDCDVLESITSPNNSFSEVKKEKPLTAKEKARQKAASGTKTISSFFTKK</sequence>
<evidence type="ECO:0000259" key="9">
    <source>
        <dbReference type="Pfam" id="PF09468"/>
    </source>
</evidence>
<reference evidence="11 12" key="1">
    <citation type="submission" date="2024-06" db="EMBL/GenBank/DDBJ databases">
        <title>A chromosome-level genome assembly of beet webworm, Loxostege sticticalis.</title>
        <authorList>
            <person name="Zhang Y."/>
        </authorList>
    </citation>
    <scope>NUCLEOTIDE SEQUENCE [LARGE SCALE GENOMIC DNA]</scope>
    <source>
        <strain evidence="11">AQ028</strain>
        <tissue evidence="11">Male pupae</tissue>
    </source>
</reference>
<protein>
    <recommendedName>
        <fullName evidence="4">Ribonuclease H2 subunit B</fullName>
    </recommendedName>
    <alternativeName>
        <fullName evidence="7">Ribonuclease HI subunit B</fullName>
    </alternativeName>
</protein>
<dbReference type="CDD" id="cd09270">
    <property type="entry name" value="RNase_H2-B"/>
    <property type="match status" value="1"/>
</dbReference>
<feature type="compositionally biased region" description="Basic residues" evidence="8">
    <location>
        <begin position="1"/>
        <end position="10"/>
    </location>
</feature>
<evidence type="ECO:0000256" key="4">
    <source>
        <dbReference type="ARBA" id="ARBA00019062"/>
    </source>
</evidence>
<dbReference type="GO" id="GO:0005634">
    <property type="term" value="C:nucleus"/>
    <property type="evidence" value="ECO:0007669"/>
    <property type="project" value="UniProtKB-SubCell"/>
</dbReference>
<feature type="region of interest" description="Disordered" evidence="8">
    <location>
        <begin position="276"/>
        <end position="311"/>
    </location>
</feature>
<dbReference type="InterPro" id="IPR041195">
    <property type="entry name" value="Rnh202_N"/>
</dbReference>
<evidence type="ECO:0000256" key="8">
    <source>
        <dbReference type="SAM" id="MobiDB-lite"/>
    </source>
</evidence>
<dbReference type="Pfam" id="PF17745">
    <property type="entry name" value="Ydr279_N"/>
    <property type="match status" value="1"/>
</dbReference>
<evidence type="ECO:0000256" key="5">
    <source>
        <dbReference type="ARBA" id="ARBA00023242"/>
    </source>
</evidence>
<feature type="region of interest" description="Disordered" evidence="8">
    <location>
        <begin position="1"/>
        <end position="22"/>
    </location>
</feature>
<comment type="similarity">
    <text evidence="2">Belongs to the RNase H2 subunit B family.</text>
</comment>
<organism evidence="11 12">
    <name type="scientific">Loxostege sticticalis</name>
    <name type="common">Beet webworm moth</name>
    <dbReference type="NCBI Taxonomy" id="481309"/>
    <lineage>
        <taxon>Eukaryota</taxon>
        <taxon>Metazoa</taxon>
        <taxon>Ecdysozoa</taxon>
        <taxon>Arthropoda</taxon>
        <taxon>Hexapoda</taxon>
        <taxon>Insecta</taxon>
        <taxon>Pterygota</taxon>
        <taxon>Neoptera</taxon>
        <taxon>Endopterygota</taxon>
        <taxon>Lepidoptera</taxon>
        <taxon>Glossata</taxon>
        <taxon>Ditrysia</taxon>
        <taxon>Pyraloidea</taxon>
        <taxon>Crambidae</taxon>
        <taxon>Pyraustinae</taxon>
        <taxon>Loxostege</taxon>
    </lineage>
</organism>
<dbReference type="InterPro" id="IPR019024">
    <property type="entry name" value="RNase_H2_suB_wHTH"/>
</dbReference>
<dbReference type="FunFam" id="1.10.20.120:FF:000002">
    <property type="entry name" value="Ribonuclease H2 subunit B"/>
    <property type="match status" value="1"/>
</dbReference>
<dbReference type="Pfam" id="PF09468">
    <property type="entry name" value="RNase_H2-Ydr279"/>
    <property type="match status" value="1"/>
</dbReference>
<evidence type="ECO:0000256" key="7">
    <source>
        <dbReference type="ARBA" id="ARBA00033464"/>
    </source>
</evidence>
<comment type="subunit">
    <text evidence="3">The RNase H2 complex is a heterotrimer composed of the catalytic subunit RNASEH2A and the non-catalytic subunits RNASEH2B and RNASEH2C.</text>
</comment>
<comment type="function">
    <text evidence="6">Non catalytic subunit of RNase H2, an endonuclease that specifically degrades the RNA of RNA:DNA hybrids. Participates in DNA replication, possibly by mediating the removal of lagging-strand Okazaki fragment RNA primers during DNA replication. Mediates the excision of single ribonucleotides from DNA:RNA duplexes.</text>
</comment>
<dbReference type="EMBL" id="JBEDNZ010000003">
    <property type="protein sequence ID" value="KAL0849956.1"/>
    <property type="molecule type" value="Genomic_DNA"/>
</dbReference>
<evidence type="ECO:0000256" key="3">
    <source>
        <dbReference type="ARBA" id="ARBA00011277"/>
    </source>
</evidence>
<comment type="caution">
    <text evidence="11">The sequence shown here is derived from an EMBL/GenBank/DDBJ whole genome shotgun (WGS) entry which is preliminary data.</text>
</comment>
<feature type="domain" description="Rnh202 triple barrel" evidence="10">
    <location>
        <begin position="41"/>
        <end position="101"/>
    </location>
</feature>
<dbReference type="Gene3D" id="1.10.20.120">
    <property type="match status" value="1"/>
</dbReference>
<gene>
    <name evidence="11" type="ORF">ABMA28_011879</name>
</gene>
<feature type="compositionally biased region" description="Polar residues" evidence="8">
    <location>
        <begin position="298"/>
        <end position="311"/>
    </location>
</feature>
<dbReference type="PANTHER" id="PTHR13383">
    <property type="entry name" value="RIBONUCLEASE H2 SUBUNIT B"/>
    <property type="match status" value="1"/>
</dbReference>
<name>A0ABD0TKU8_LOXSC</name>
<evidence type="ECO:0000256" key="1">
    <source>
        <dbReference type="ARBA" id="ARBA00004123"/>
    </source>
</evidence>
<dbReference type="PANTHER" id="PTHR13383:SF11">
    <property type="entry name" value="RIBONUCLEASE H2 SUBUNIT B"/>
    <property type="match status" value="1"/>
</dbReference>
<evidence type="ECO:0000259" key="10">
    <source>
        <dbReference type="Pfam" id="PF17745"/>
    </source>
</evidence>